<evidence type="ECO:0000313" key="2">
    <source>
        <dbReference type="EMBL" id="KAH0551709.1"/>
    </source>
</evidence>
<feature type="region of interest" description="Disordered" evidence="1">
    <location>
        <begin position="322"/>
        <end position="358"/>
    </location>
</feature>
<gene>
    <name evidence="2" type="ORF">GP486_007074</name>
</gene>
<name>A0A9P8ICK7_9PEZI</name>
<organism evidence="2 3">
    <name type="scientific">Trichoglossum hirsutum</name>
    <dbReference type="NCBI Taxonomy" id="265104"/>
    <lineage>
        <taxon>Eukaryota</taxon>
        <taxon>Fungi</taxon>
        <taxon>Dikarya</taxon>
        <taxon>Ascomycota</taxon>
        <taxon>Pezizomycotina</taxon>
        <taxon>Geoglossomycetes</taxon>
        <taxon>Geoglossales</taxon>
        <taxon>Geoglossaceae</taxon>
        <taxon>Trichoglossum</taxon>
    </lineage>
</organism>
<evidence type="ECO:0000256" key="1">
    <source>
        <dbReference type="SAM" id="MobiDB-lite"/>
    </source>
</evidence>
<comment type="caution">
    <text evidence="2">The sequence shown here is derived from an EMBL/GenBank/DDBJ whole genome shotgun (WGS) entry which is preliminary data.</text>
</comment>
<accession>A0A9P8ICK7</accession>
<dbReference type="Proteomes" id="UP000750711">
    <property type="component" value="Unassembled WGS sequence"/>
</dbReference>
<feature type="compositionally biased region" description="Basic residues" evidence="1">
    <location>
        <begin position="133"/>
        <end position="159"/>
    </location>
</feature>
<protein>
    <submittedName>
        <fullName evidence="2">Uncharacterized protein</fullName>
    </submittedName>
</protein>
<reference evidence="2" key="1">
    <citation type="submission" date="2021-03" db="EMBL/GenBank/DDBJ databases">
        <title>Comparative genomics and phylogenomic investigation of the class Geoglossomycetes provide insights into ecological specialization and systematics.</title>
        <authorList>
            <person name="Melie T."/>
            <person name="Pirro S."/>
            <person name="Miller A.N."/>
            <person name="Quandt A."/>
        </authorList>
    </citation>
    <scope>NUCLEOTIDE SEQUENCE</scope>
    <source>
        <strain evidence="2">CAQ_001_2017</strain>
    </source>
</reference>
<evidence type="ECO:0000313" key="3">
    <source>
        <dbReference type="Proteomes" id="UP000750711"/>
    </source>
</evidence>
<proteinExistence type="predicted"/>
<feature type="region of interest" description="Disordered" evidence="1">
    <location>
        <begin position="78"/>
        <end position="165"/>
    </location>
</feature>
<keyword evidence="3" id="KW-1185">Reference proteome</keyword>
<dbReference type="AlphaFoldDB" id="A0A9P8ICK7"/>
<sequence length="358" mass="41120">MELWQASDSHSKLIFGGFPYKRQPYSQTIPNYFLYHHLASRRYSCIHPSNTPSSRLCCAGRLLPRLWLREPKLLPSRSTRGYLETGPLDSTPIARKPSSGVRKILRLQNKPPASHAAQSRPVQSSTNQQTCTKPKRLQTKRTKKTKGKCPPKQYRRCPHSRLNPSEENLRKYPEAEVKANERQDVHPLELLQKPTLSERDLRSLYKEVMDSVKAASAVKRTSRFILSQSEEGTVQTQRSFYTSTSNYRHHNLRAFRIFIHIKPPNEIAAAINKALGFKHLRYSNSAEWQMGLKPVDQYPLEYSPDDEADDDLAWLQKRQQRSAGKYMSSEFSQTSAPTYLPAHNPQESNTIPPLLILP</sequence>
<dbReference type="EMBL" id="JAGHQM010001820">
    <property type="protein sequence ID" value="KAH0551709.1"/>
    <property type="molecule type" value="Genomic_DNA"/>
</dbReference>
<feature type="compositionally biased region" description="Polar residues" evidence="1">
    <location>
        <begin position="116"/>
        <end position="131"/>
    </location>
</feature>